<reference evidence="1" key="1">
    <citation type="submission" date="2014-01" db="EMBL/GenBank/DDBJ databases">
        <authorList>
            <person name="Brown-Elliot B."/>
            <person name="Wallace R."/>
            <person name="Lenaerts A."/>
            <person name="Ordway D."/>
            <person name="DeGroote M.A."/>
            <person name="Parker T."/>
            <person name="Sizemore C."/>
            <person name="Tallon L.J."/>
            <person name="Sadzewicz L.K."/>
            <person name="Sengamalay N."/>
            <person name="Fraser C.M."/>
            <person name="Hine E."/>
            <person name="Shefchek K.A."/>
            <person name="Das S.P."/>
            <person name="Tettelin H."/>
        </authorList>
    </citation>
    <scope>NUCLEOTIDE SEQUENCE [LARGE SCALE GENOMIC DNA]</scope>
    <source>
        <strain evidence="1">4042</strain>
    </source>
</reference>
<dbReference type="PATRIC" id="fig|1299334.3.peg.10463"/>
<proteinExistence type="predicted"/>
<gene>
    <name evidence="1" type="ORF">I553_0891</name>
</gene>
<name>X7YIC1_MYCXE</name>
<comment type="caution">
    <text evidence="1">The sequence shown here is derived from an EMBL/GenBank/DDBJ whole genome shotgun (WGS) entry which is preliminary data.</text>
</comment>
<protein>
    <submittedName>
        <fullName evidence="1">Exodeoxyribonuclease V gamma subunit domain protein</fullName>
        <ecNumber evidence="1">3.1.11.5</ecNumber>
    </submittedName>
</protein>
<accession>X7YIC1</accession>
<dbReference type="EC" id="3.1.11.5" evidence="1"/>
<organism evidence="1">
    <name type="scientific">Mycobacterium xenopi 4042</name>
    <dbReference type="NCBI Taxonomy" id="1299334"/>
    <lineage>
        <taxon>Bacteria</taxon>
        <taxon>Bacillati</taxon>
        <taxon>Actinomycetota</taxon>
        <taxon>Actinomycetes</taxon>
        <taxon>Mycobacteriales</taxon>
        <taxon>Mycobacteriaceae</taxon>
        <taxon>Mycobacterium</taxon>
    </lineage>
</organism>
<keyword evidence="1" id="KW-0378">Hydrolase</keyword>
<evidence type="ECO:0000313" key="1">
    <source>
        <dbReference type="EMBL" id="EUA06932.1"/>
    </source>
</evidence>
<dbReference type="AlphaFoldDB" id="X7YIC1"/>
<dbReference type="EMBL" id="JAOB01000093">
    <property type="protein sequence ID" value="EUA06932.1"/>
    <property type="molecule type" value="Genomic_DNA"/>
</dbReference>
<sequence>MPARGVERWLSQRLSHVLGRGRGADGVCAGVAFRSRAR</sequence>
<dbReference type="GO" id="GO:0008854">
    <property type="term" value="F:exodeoxyribonuclease V activity"/>
    <property type="evidence" value="ECO:0007669"/>
    <property type="project" value="UniProtKB-EC"/>
</dbReference>